<organism evidence="1 2">
    <name type="scientific">Oceanibaculum indicum</name>
    <dbReference type="NCBI Taxonomy" id="526216"/>
    <lineage>
        <taxon>Bacteria</taxon>
        <taxon>Pseudomonadati</taxon>
        <taxon>Pseudomonadota</taxon>
        <taxon>Alphaproteobacteria</taxon>
        <taxon>Rhodospirillales</taxon>
        <taxon>Oceanibaculaceae</taxon>
        <taxon>Oceanibaculum</taxon>
    </lineage>
</organism>
<gene>
    <name evidence="1" type="ORF">BCL74_0279</name>
</gene>
<name>A0A420WN99_9PROT</name>
<reference evidence="1 2" key="1">
    <citation type="submission" date="2018-10" db="EMBL/GenBank/DDBJ databases">
        <title>Comparative analysis of microorganisms from saline springs in Andes Mountain Range, Colombia.</title>
        <authorList>
            <person name="Rubin E."/>
        </authorList>
    </citation>
    <scope>NUCLEOTIDE SEQUENCE [LARGE SCALE GENOMIC DNA]</scope>
    <source>
        <strain evidence="1 2">USBA 36</strain>
    </source>
</reference>
<accession>A0A420WN99</accession>
<dbReference type="OrthoDB" id="7315599at2"/>
<protein>
    <submittedName>
        <fullName evidence="1">Uncharacterized protein DUF1217</fullName>
    </submittedName>
</protein>
<proteinExistence type="predicted"/>
<evidence type="ECO:0000313" key="2">
    <source>
        <dbReference type="Proteomes" id="UP000277424"/>
    </source>
</evidence>
<dbReference type="Proteomes" id="UP000277424">
    <property type="component" value="Unassembled WGS sequence"/>
</dbReference>
<comment type="caution">
    <text evidence="1">The sequence shown here is derived from an EMBL/GenBank/DDBJ whole genome shotgun (WGS) entry which is preliminary data.</text>
</comment>
<sequence length="802" mass="85707">MVANVAFMSGVSAALSFQMLQKNTSQQIAQFGQTAQVMREVEYFKKKAGSIESVDDLMKDRRLMNFALSAFSLESEAQYPGRLKKVLESDLDDNSSLANRLSDNRYREIAGAFDFANSGMSKLQDAAFLEDLSQKYILNEFEKALGNNNPALREATYFLRNIGNVTSPYDILGDNVLRSVVTFTLNLPSQIAVQSVETQARLIEGRLDLEKFKGVESTAQTGGSSIRINDARDDQTLLYNGVQLSKQAIAQVDAIQSQLELIRAGYGALDAVQDPAGEFQAEIPVQEAAIPELVRQNGLLAAANDSLGRIQGYVSRMNTLVGLASDPANAARLDSYKAEFADLRDKINTAYSEATYSYDDGDADAAGTLENLLNGALPDLSVQYKSTGETVTARSQDLTGFLADIDAANASFQAVTGSGDAGNLATAGGIIASGTTELANVRKEVTADRTALTDAIASIPQFAATLNSASLYPGAEAVRDAGSRLSEINLLLGELRGLAVESTALPASSNRTGLQAQYDEIVGKIGDLINDPRTAGLDNLLAGGNQSYELLNGFNIEARGRDLTTSVLAELTGRDISSFANAQDVLTALDSPVATATSTAFREISIDASSFNLASEKLDPRAAVDSAYRRLSNDLQTYINAAAFEGRNLLSADQENIEYRVESSGRLMSVDAISDFATNFGAILRGGADGLPSDGGDSTGAIAALEDALFSLGRVRETLNSDLRTQQMEKSIVDATLAQFVDSESAETEDPYAGSSKFAMEFIQKFLAMKDAESATSQLGLGSGRDAYLLNLVQPINFNFNV</sequence>
<dbReference type="InterPro" id="IPR023157">
    <property type="entry name" value="AGR-C-984p-like_sf"/>
</dbReference>
<dbReference type="AlphaFoldDB" id="A0A420WN99"/>
<evidence type="ECO:0000313" key="1">
    <source>
        <dbReference type="EMBL" id="RKQ72511.1"/>
    </source>
</evidence>
<dbReference type="RefSeq" id="WP_121216968.1">
    <property type="nucleotide sequence ID" value="NZ_RBIG01000001.1"/>
</dbReference>
<dbReference type="SUPFAM" id="SSF158837">
    <property type="entry name" value="AGR C 984p-like"/>
    <property type="match status" value="1"/>
</dbReference>
<dbReference type="Pfam" id="PF06748">
    <property type="entry name" value="DUF1217"/>
    <property type="match status" value="1"/>
</dbReference>
<dbReference type="InterPro" id="IPR010626">
    <property type="entry name" value="DUF1217"/>
</dbReference>
<dbReference type="Gene3D" id="1.10.3700.10">
    <property type="entry name" value="AGR C 984p-like"/>
    <property type="match status" value="1"/>
</dbReference>
<dbReference type="EMBL" id="RBIG01000001">
    <property type="protein sequence ID" value="RKQ72511.1"/>
    <property type="molecule type" value="Genomic_DNA"/>
</dbReference>